<dbReference type="SMART" id="SM01347">
    <property type="entry name" value="Mre11_DNA_bind"/>
    <property type="match status" value="1"/>
</dbReference>
<accession>A0A915PWE8</accession>
<dbReference type="Pfam" id="PF00400">
    <property type="entry name" value="WD40"/>
    <property type="match status" value="1"/>
</dbReference>
<keyword evidence="13 19" id="KW-0378">Hydrolase</keyword>
<keyword evidence="17 19" id="KW-0539">Nucleus</keyword>
<dbReference type="InterPro" id="IPR004147">
    <property type="entry name" value="ABC1_dom"/>
</dbReference>
<dbReference type="InterPro" id="IPR001680">
    <property type="entry name" value="WD40_rpt"/>
</dbReference>
<evidence type="ECO:0000256" key="13">
    <source>
        <dbReference type="ARBA" id="ARBA00022801"/>
    </source>
</evidence>
<dbReference type="InterPro" id="IPR041796">
    <property type="entry name" value="Mre11_N"/>
</dbReference>
<keyword evidence="21" id="KW-0472">Membrane</keyword>
<evidence type="ECO:0000313" key="24">
    <source>
        <dbReference type="WBParaSite" id="sdigi.contig51.g3026.t1"/>
    </source>
</evidence>
<dbReference type="Pfam" id="PF03194">
    <property type="entry name" value="LUC7"/>
    <property type="match status" value="1"/>
</dbReference>
<dbReference type="InterPro" id="IPR029052">
    <property type="entry name" value="Metallo-depent_PP-like"/>
</dbReference>
<evidence type="ECO:0000313" key="23">
    <source>
        <dbReference type="Proteomes" id="UP000887581"/>
    </source>
</evidence>
<keyword evidence="8" id="KW-0158">Chromosome</keyword>
<evidence type="ECO:0000256" key="14">
    <source>
        <dbReference type="ARBA" id="ARBA00022839"/>
    </source>
</evidence>
<evidence type="ECO:0000256" key="10">
    <source>
        <dbReference type="ARBA" id="ARBA00022723"/>
    </source>
</evidence>
<organism evidence="23 24">
    <name type="scientific">Setaria digitata</name>
    <dbReference type="NCBI Taxonomy" id="48799"/>
    <lineage>
        <taxon>Eukaryota</taxon>
        <taxon>Metazoa</taxon>
        <taxon>Ecdysozoa</taxon>
        <taxon>Nematoda</taxon>
        <taxon>Chromadorea</taxon>
        <taxon>Rhabditida</taxon>
        <taxon>Spirurina</taxon>
        <taxon>Spiruromorpha</taxon>
        <taxon>Filarioidea</taxon>
        <taxon>Setariidae</taxon>
        <taxon>Setaria</taxon>
    </lineage>
</organism>
<dbReference type="Proteomes" id="UP000887581">
    <property type="component" value="Unplaced"/>
</dbReference>
<dbReference type="WBParaSite" id="sdigi.contig51.g3026.t1">
    <property type="protein sequence ID" value="sdigi.contig51.g3026.t1"/>
    <property type="gene ID" value="sdigi.contig51.g3026"/>
</dbReference>
<dbReference type="SUPFAM" id="SSF56300">
    <property type="entry name" value="Metallo-dependent phosphatases"/>
    <property type="match status" value="1"/>
</dbReference>
<dbReference type="GO" id="GO:0042138">
    <property type="term" value="P:meiotic DNA double-strand break formation"/>
    <property type="evidence" value="ECO:0007669"/>
    <property type="project" value="TreeGrafter"/>
</dbReference>
<evidence type="ECO:0000256" key="12">
    <source>
        <dbReference type="ARBA" id="ARBA00022763"/>
    </source>
</evidence>
<dbReference type="InterPro" id="IPR038487">
    <property type="entry name" value="Mre11_capping_dom"/>
</dbReference>
<feature type="compositionally biased region" description="Basic and acidic residues" evidence="20">
    <location>
        <begin position="322"/>
        <end position="339"/>
    </location>
</feature>
<feature type="transmembrane region" description="Helical" evidence="21">
    <location>
        <begin position="1734"/>
        <end position="1758"/>
    </location>
</feature>
<dbReference type="InterPro" id="IPR004882">
    <property type="entry name" value="Luc7-rel"/>
</dbReference>
<dbReference type="InterPro" id="IPR015943">
    <property type="entry name" value="WD40/YVTN_repeat-like_dom_sf"/>
</dbReference>
<evidence type="ECO:0000256" key="4">
    <source>
        <dbReference type="ARBA" id="ARBA00004419"/>
    </source>
</evidence>
<dbReference type="Pfam" id="PF03109">
    <property type="entry name" value="ABC1"/>
    <property type="match status" value="1"/>
</dbReference>
<keyword evidence="15 19" id="KW-0234">DNA repair</keyword>
<feature type="domain" description="Mre11 DNA-binding" evidence="22">
    <location>
        <begin position="714"/>
        <end position="878"/>
    </location>
</feature>
<evidence type="ECO:0000256" key="16">
    <source>
        <dbReference type="ARBA" id="ARBA00023211"/>
    </source>
</evidence>
<evidence type="ECO:0000256" key="9">
    <source>
        <dbReference type="ARBA" id="ARBA00022722"/>
    </source>
</evidence>
<dbReference type="GO" id="GO:0007095">
    <property type="term" value="P:mitotic G2 DNA damage checkpoint signaling"/>
    <property type="evidence" value="ECO:0007669"/>
    <property type="project" value="TreeGrafter"/>
</dbReference>
<keyword evidence="21" id="KW-0812">Transmembrane</keyword>
<comment type="cofactor">
    <cofactor evidence="1">
        <name>Mn(2+)</name>
        <dbReference type="ChEBI" id="CHEBI:29035"/>
    </cofactor>
</comment>
<dbReference type="InterPro" id="IPR004843">
    <property type="entry name" value="Calcineurin-like_PHP"/>
</dbReference>
<keyword evidence="12 19" id="KW-0227">DNA damage</keyword>
<reference evidence="24" key="1">
    <citation type="submission" date="2022-11" db="UniProtKB">
        <authorList>
            <consortium name="WormBaseParasite"/>
        </authorList>
    </citation>
    <scope>IDENTIFICATION</scope>
</reference>
<dbReference type="Pfam" id="PF04152">
    <property type="entry name" value="Mre11_DNA_bind"/>
    <property type="match status" value="1"/>
</dbReference>
<evidence type="ECO:0000256" key="11">
    <source>
        <dbReference type="ARBA" id="ARBA00022759"/>
    </source>
</evidence>
<keyword evidence="9 19" id="KW-0540">Nuclease</keyword>
<evidence type="ECO:0000256" key="20">
    <source>
        <dbReference type="SAM" id="MobiDB-lite"/>
    </source>
</evidence>
<evidence type="ECO:0000256" key="6">
    <source>
        <dbReference type="ARBA" id="ARBA00009028"/>
    </source>
</evidence>
<name>A0A915PWE8_9BILA</name>
<evidence type="ECO:0000256" key="1">
    <source>
        <dbReference type="ARBA" id="ARBA00001936"/>
    </source>
</evidence>
<feature type="transmembrane region" description="Helical" evidence="21">
    <location>
        <begin position="1605"/>
        <end position="1627"/>
    </location>
</feature>
<dbReference type="InterPro" id="IPR003701">
    <property type="entry name" value="Mre11"/>
</dbReference>
<dbReference type="GO" id="GO:0003729">
    <property type="term" value="F:mRNA binding"/>
    <property type="evidence" value="ECO:0007669"/>
    <property type="project" value="InterPro"/>
</dbReference>
<dbReference type="InterPro" id="IPR011009">
    <property type="entry name" value="Kinase-like_dom_sf"/>
</dbReference>
<keyword evidence="11 19" id="KW-0255">Endonuclease</keyword>
<dbReference type="NCBIfam" id="TIGR00583">
    <property type="entry name" value="mre11"/>
    <property type="match status" value="1"/>
</dbReference>
<dbReference type="GO" id="GO:0035861">
    <property type="term" value="C:site of double-strand break"/>
    <property type="evidence" value="ECO:0007669"/>
    <property type="project" value="TreeGrafter"/>
</dbReference>
<dbReference type="GO" id="GO:0030145">
    <property type="term" value="F:manganese ion binding"/>
    <property type="evidence" value="ECO:0007669"/>
    <property type="project" value="InterPro"/>
</dbReference>
<dbReference type="InterPro" id="IPR007281">
    <property type="entry name" value="Mre11_DNA-bd"/>
</dbReference>
<evidence type="ECO:0000256" key="5">
    <source>
        <dbReference type="ARBA" id="ARBA00005655"/>
    </source>
</evidence>
<keyword evidence="21" id="KW-1133">Transmembrane helix</keyword>
<dbReference type="InterPro" id="IPR036322">
    <property type="entry name" value="WD40_repeat_dom_sf"/>
</dbReference>
<sequence>MSATEQMAQMLNELMGVKRNADIGDTDEPDFDEPDVCKNFLVAFCPNEMFRNTKADLGFCPKIHDPALRLKYRESSRFEKLGYEEEFLNKIRRLDDEVRRKIEKNERRLAMTQPVIKDASKEGGEGETDAQRRQKELIAEQQSNLSAKINDCMEKAEALGALGKVDEAKEQVRQADKFKQERAALDRLLAQSANPTSHIEDLANQLSKPMEVCGCFMLVNDVQQRIDDHYAGKQHMAYARIRATIEEMDRKREEKRKGKIEREEKERKDREKKDRDDRERRNERDRERERERDRERDRDKDRDRRRDDRDRGHRHRSRSPRSRRDDDRRYERHSDRHRDRREDRDRHRFLCYGAETVSQICDSIYPCVQLIGREIGILIFSAVKMDAFSDAFKSEKNKTMVPPLIFDDVFVESSQIDETPESDHIRILIATDLHIGFAEKILGRDKDSIRTFEEVLQIASREEVDFILLGGDLYHENNPSREIQHHVTRLLRRYCLNDRPVALRFLSDPAVNFPHSAFSIVNYEDNNINVGLPIFTIHGNHDDLTGKGLTALDVLHESGLINLFGKFEEIDEFVVSPLLLMKGKTKLALYGIGNQRDDRLCRAFREEQIRFLRPKEDTESWFNIFILHQNRPVRTRERSTGGHLPEHLIPSFFDLVIWGHEHECKIDPQYYESGCVSGDGFYIMQPGSTIATALSPEETKPKHVAVVTVSGRKFFSQKIALETPRQILFADLAITVMPPSTASKNIRPKNMLDEKLIAAEVENMLEEAEKMRTPRQAYPPLLRLRVTYPESWANIMKLNCRQFGVAYTKRIANPSDMLTIKIMKSKKNQMKGENSLKAIANMERTTTVEEIISGHFAAQSNDILMVLDTDTLNDLLKFQVEQEDGKRLKNKPLIENLHVKKKKLIDLLCKVSYDHFLSFDKIMSCTVEETVRMGKSSHRQSVIVDLQEQIDSIAPNKYFTRVAAAGSKGLLKIFAIEENGFNFVADFRSVRSRRLNLMYSASHVSWSHIIDHTYKAHTRSATKVCFHQTDQNTLISGAKDAAVIQYDFRLPEPVKKFMSGSCDPVRDMQFGIHPNHYDIFVAADDGGSVRFWDLRKNDRPLYQFVAHHGPSSVSLNPSYDDQNLIATAGRDKFIRIWKWFDRSESPPNSAMYSVEATASVSRVYWRPMHKYQVASCSVVNDINIHVWDIRRPFLPFASFDEHRDICSDLAWKQDDSEIFLSAGKDGLLVMHFMENAHHPINHVSDVAVDISPTGTIAVAVSSQLNLKNESLVEQEKARKGETFVPRRRKYDPFQSSIPSYLICCRPTEINVRVSPQHFIILAKRYKLHGEDTPSLCFHNSRIAESVKKYDVAHTWRIVGLICAFTSFFEKSSGESSTSDHENADTKDNSAGVNDAAARSRFPSSLSSGGVVRNVDGQDVTESIFSSALPQVVSTSSDFFFGDSELNLDELNTDPSDFTLPYDFKGPANLKMEAFTPRPYEEFEFGETSCSPSSEEHLDDRVPNHTRELKQCQIGNLRIKAELACTPSWDPLPLLRSMFNFHSDLGDVQTCVSVLLVLGEKSKEFIDLSTQKLWFLDYIDLLECYELWNTAAEVIKLCWIAAVNSLIPYQFTVFGVGVVDVLMVDIPITMRNGLLQTKSAPLDVAIPAFRNGRVCDWRKTVAEMCNVYEIPTKFPDILSTKVFPVALQVQMKITRGENPWLIASSQVEVPAQNNSSFIIGMVIYLYRRSVRAVKVLLRIISLSFFFTPLLITLPITYFWNDFRELWWWLMLWLVQRSGPTFIKLGQWASTRRDIFSRDFCNRMSVLHNKTTCHPWHLSEHVLNRLFGGPQWKNFVVSIEADPVGSGCIAQVYKGIIDVRAFEKITGIQLLFAKDQYLDVAIKVARGGIHESIDIDLSIMQFVVRLMEIIVPRLSYVNPVSCLNQFRKVLELQVDLRNEAMALKRFSDNFDSEKTRIRFPRVMCYSKDVIIETFEKGEYISRLVADEQLMERSVLKKKIALIGVRALLKMIFVDNFVHGDLHPGNILLRLDDSNQWSTKWFSSFRTAVSRLKAALKSFANVNDGIRITYTDDGFESAEPTLVILDTGIALEETPQNLQKLRLLFRAVVDRRGRDVGKLLLVHSPKQNCKDPERFYDEVDRVVQIARSQNSLRRLNISEMLNELFSIVSRHKVALDPSFTTVVLAVIVLEGLGRSLDPDLDLFHCARPFLFSMI</sequence>
<keyword evidence="14 19" id="KW-0269">Exonuclease</keyword>
<evidence type="ECO:0000256" key="18">
    <source>
        <dbReference type="ARBA" id="ARBA00023254"/>
    </source>
</evidence>
<dbReference type="SUPFAM" id="SSF56112">
    <property type="entry name" value="Protein kinase-like (PK-like)"/>
    <property type="match status" value="1"/>
</dbReference>
<comment type="subcellular location">
    <subcellularLocation>
        <location evidence="3">Chromosome</location>
    </subcellularLocation>
    <subcellularLocation>
        <location evidence="4">Cytoplasmic vesicle</location>
        <location evidence="4">Autophagosome</location>
    </subcellularLocation>
    <subcellularLocation>
        <location evidence="2">Nucleus</location>
    </subcellularLocation>
</comment>
<dbReference type="GO" id="GO:0006303">
    <property type="term" value="P:double-strand break repair via nonhomologous end joining"/>
    <property type="evidence" value="ECO:0007669"/>
    <property type="project" value="TreeGrafter"/>
</dbReference>
<comment type="similarity">
    <text evidence="6 19">Belongs to the MRE11/RAD32 family.</text>
</comment>
<dbReference type="Pfam" id="PF00149">
    <property type="entry name" value="Metallophos"/>
    <property type="match status" value="1"/>
</dbReference>
<evidence type="ECO:0000256" key="19">
    <source>
        <dbReference type="RuleBase" id="RU003447"/>
    </source>
</evidence>
<feature type="region of interest" description="Disordered" evidence="20">
    <location>
        <begin position="1372"/>
        <end position="1394"/>
    </location>
</feature>
<dbReference type="GO" id="GO:0030870">
    <property type="term" value="C:Mre11 complex"/>
    <property type="evidence" value="ECO:0007669"/>
    <property type="project" value="InterPro"/>
</dbReference>
<dbReference type="Gene3D" id="2.130.10.10">
    <property type="entry name" value="YVTN repeat-like/Quinoprotein amine dehydrogenase"/>
    <property type="match status" value="1"/>
</dbReference>
<evidence type="ECO:0000256" key="15">
    <source>
        <dbReference type="ARBA" id="ARBA00023204"/>
    </source>
</evidence>
<evidence type="ECO:0000256" key="8">
    <source>
        <dbReference type="ARBA" id="ARBA00022454"/>
    </source>
</evidence>
<evidence type="ECO:0000259" key="22">
    <source>
        <dbReference type="SMART" id="SM01347"/>
    </source>
</evidence>
<proteinExistence type="inferred from homology"/>
<dbReference type="GO" id="GO:0000724">
    <property type="term" value="P:double-strand break repair via homologous recombination"/>
    <property type="evidence" value="ECO:0007669"/>
    <property type="project" value="TreeGrafter"/>
</dbReference>
<dbReference type="GO" id="GO:0008296">
    <property type="term" value="F:3'-5'-DNA exonuclease activity"/>
    <property type="evidence" value="ECO:0007669"/>
    <property type="project" value="InterPro"/>
</dbReference>
<dbReference type="SUPFAM" id="SSF50978">
    <property type="entry name" value="WD40 repeat-like"/>
    <property type="match status" value="1"/>
</dbReference>
<protein>
    <submittedName>
        <fullName evidence="24">Mre11 DNA-binding domain-containing protein</fullName>
    </submittedName>
</protein>
<dbReference type="Gene3D" id="3.60.21.10">
    <property type="match status" value="1"/>
</dbReference>
<dbReference type="PANTHER" id="PTHR10139:SF1">
    <property type="entry name" value="DOUBLE-STRAND BREAK REPAIR PROTEIN MRE11"/>
    <property type="match status" value="1"/>
</dbReference>
<dbReference type="SMART" id="SM00320">
    <property type="entry name" value="WD40"/>
    <property type="match status" value="5"/>
</dbReference>
<dbReference type="GO" id="GO:0097552">
    <property type="term" value="P:mitochondrial double-strand break repair via homologous recombination"/>
    <property type="evidence" value="ECO:0007669"/>
    <property type="project" value="TreeGrafter"/>
</dbReference>
<comment type="similarity">
    <text evidence="7">Belongs to the protein kinase superfamily. ADCK protein kinase family.</text>
</comment>
<dbReference type="GO" id="GO:0005776">
    <property type="term" value="C:autophagosome"/>
    <property type="evidence" value="ECO:0007669"/>
    <property type="project" value="UniProtKB-SubCell"/>
</dbReference>
<evidence type="ECO:0000256" key="7">
    <source>
        <dbReference type="ARBA" id="ARBA00009670"/>
    </source>
</evidence>
<dbReference type="GO" id="GO:0000723">
    <property type="term" value="P:telomere maintenance"/>
    <property type="evidence" value="ECO:0007669"/>
    <property type="project" value="TreeGrafter"/>
</dbReference>
<evidence type="ECO:0000256" key="17">
    <source>
        <dbReference type="ARBA" id="ARBA00023242"/>
    </source>
</evidence>
<comment type="similarity">
    <text evidence="5">Belongs to the Luc7 family.</text>
</comment>
<keyword evidence="10" id="KW-0479">Metal-binding</keyword>
<keyword evidence="18 19" id="KW-0469">Meiosis</keyword>
<feature type="region of interest" description="Disordered" evidence="20">
    <location>
        <begin position="249"/>
        <end position="339"/>
    </location>
</feature>
<keyword evidence="23" id="KW-1185">Reference proteome</keyword>
<dbReference type="CDD" id="cd00840">
    <property type="entry name" value="MPP_Mre11_N"/>
    <property type="match status" value="1"/>
</dbReference>
<evidence type="ECO:0000256" key="21">
    <source>
        <dbReference type="SAM" id="Phobius"/>
    </source>
</evidence>
<feature type="compositionally biased region" description="Basic and acidic residues" evidence="20">
    <location>
        <begin position="249"/>
        <end position="311"/>
    </location>
</feature>
<evidence type="ECO:0000256" key="2">
    <source>
        <dbReference type="ARBA" id="ARBA00004123"/>
    </source>
</evidence>
<feature type="compositionally biased region" description="Basic residues" evidence="20">
    <location>
        <begin position="312"/>
        <end position="321"/>
    </location>
</feature>
<feature type="compositionally biased region" description="Basic and acidic residues" evidence="20">
    <location>
        <begin position="1377"/>
        <end position="1387"/>
    </location>
</feature>
<dbReference type="FunFam" id="3.60.21.10:FF:000011">
    <property type="entry name" value="Double-strand break repair protein"/>
    <property type="match status" value="1"/>
</dbReference>
<dbReference type="GO" id="GO:0000014">
    <property type="term" value="F:single-stranded DNA endodeoxyribonuclease activity"/>
    <property type="evidence" value="ECO:0007669"/>
    <property type="project" value="TreeGrafter"/>
</dbReference>
<keyword evidence="16 19" id="KW-0464">Manganese</keyword>
<dbReference type="GO" id="GO:0031573">
    <property type="term" value="P:mitotic intra-S DNA damage checkpoint signaling"/>
    <property type="evidence" value="ECO:0007669"/>
    <property type="project" value="TreeGrafter"/>
</dbReference>
<evidence type="ECO:0000256" key="3">
    <source>
        <dbReference type="ARBA" id="ARBA00004286"/>
    </source>
</evidence>
<dbReference type="Gene3D" id="3.30.110.110">
    <property type="entry name" value="Mre11, capping domain"/>
    <property type="match status" value="1"/>
</dbReference>
<dbReference type="GO" id="GO:0005685">
    <property type="term" value="C:U1 snRNP"/>
    <property type="evidence" value="ECO:0007669"/>
    <property type="project" value="InterPro"/>
</dbReference>
<dbReference type="GO" id="GO:0006376">
    <property type="term" value="P:mRNA splice site recognition"/>
    <property type="evidence" value="ECO:0007669"/>
    <property type="project" value="InterPro"/>
</dbReference>
<dbReference type="PANTHER" id="PTHR10139">
    <property type="entry name" value="DOUBLE-STRAND BREAK REPAIR PROTEIN MRE11"/>
    <property type="match status" value="1"/>
</dbReference>